<evidence type="ECO:0000256" key="2">
    <source>
        <dbReference type="ARBA" id="ARBA00023186"/>
    </source>
</evidence>
<evidence type="ECO:0000313" key="3">
    <source>
        <dbReference type="Ensembl" id="ENSUAMP00000033175.1"/>
    </source>
</evidence>
<evidence type="ECO:0000313" key="4">
    <source>
        <dbReference type="Proteomes" id="UP000291022"/>
    </source>
</evidence>
<dbReference type="SUPFAM" id="SSF110942">
    <property type="entry name" value="HSP90 C-terminal domain"/>
    <property type="match status" value="1"/>
</dbReference>
<name>A0A452SKM5_URSAM</name>
<evidence type="ECO:0000256" key="1">
    <source>
        <dbReference type="ARBA" id="ARBA00008239"/>
    </source>
</evidence>
<reference evidence="3" key="3">
    <citation type="submission" date="2025-09" db="UniProtKB">
        <authorList>
            <consortium name="Ensembl"/>
        </authorList>
    </citation>
    <scope>IDENTIFICATION</scope>
</reference>
<dbReference type="GO" id="GO:0016887">
    <property type="term" value="F:ATP hydrolysis activity"/>
    <property type="evidence" value="ECO:0007669"/>
    <property type="project" value="InterPro"/>
</dbReference>
<dbReference type="Gene3D" id="1.20.120.790">
    <property type="entry name" value="Heat shock protein 90, C-terminal domain"/>
    <property type="match status" value="1"/>
</dbReference>
<dbReference type="InterPro" id="IPR037196">
    <property type="entry name" value="HSP90_C"/>
</dbReference>
<comment type="similarity">
    <text evidence="1">Belongs to the heat shock protein 90 family.</text>
</comment>
<keyword evidence="4" id="KW-1185">Reference proteome</keyword>
<dbReference type="PANTHER" id="PTHR11528">
    <property type="entry name" value="HEAT SHOCK PROTEIN 90 FAMILY MEMBER"/>
    <property type="match status" value="1"/>
</dbReference>
<reference evidence="4" key="1">
    <citation type="submission" date="2016-06" db="EMBL/GenBank/DDBJ databases">
        <title>De novo assembly and RNA-Seq shows season-dependent expression and editing in black bear kidneys.</title>
        <authorList>
            <person name="Korstanje R."/>
            <person name="Srivastava A."/>
            <person name="Sarsani V.K."/>
            <person name="Sheehan S.M."/>
            <person name="Seger R.L."/>
            <person name="Barter M.E."/>
            <person name="Lindqvist C."/>
            <person name="Brody L.C."/>
            <person name="Mullikin J.C."/>
        </authorList>
    </citation>
    <scope>NUCLEOTIDE SEQUENCE [LARGE SCALE GENOMIC DNA]</scope>
</reference>
<dbReference type="Proteomes" id="UP000291022">
    <property type="component" value="Unassembled WGS sequence"/>
</dbReference>
<dbReference type="OMA" id="DHICAHR"/>
<protein>
    <submittedName>
        <fullName evidence="3">Uncharacterized protein</fullName>
    </submittedName>
</protein>
<dbReference type="GO" id="GO:0140662">
    <property type="term" value="F:ATP-dependent protein folding chaperone"/>
    <property type="evidence" value="ECO:0007669"/>
    <property type="project" value="InterPro"/>
</dbReference>
<dbReference type="InterPro" id="IPR001404">
    <property type="entry name" value="Hsp90_fam"/>
</dbReference>
<dbReference type="GO" id="GO:0005524">
    <property type="term" value="F:ATP binding"/>
    <property type="evidence" value="ECO:0007669"/>
    <property type="project" value="InterPro"/>
</dbReference>
<accession>A0A452SKM5</accession>
<proteinExistence type="inferred from homology"/>
<organism evidence="3 4">
    <name type="scientific">Ursus americanus</name>
    <name type="common">American black bear</name>
    <name type="synonym">Euarctos americanus</name>
    <dbReference type="NCBI Taxonomy" id="9643"/>
    <lineage>
        <taxon>Eukaryota</taxon>
        <taxon>Metazoa</taxon>
        <taxon>Chordata</taxon>
        <taxon>Craniata</taxon>
        <taxon>Vertebrata</taxon>
        <taxon>Euteleostomi</taxon>
        <taxon>Mammalia</taxon>
        <taxon>Eutheria</taxon>
        <taxon>Laurasiatheria</taxon>
        <taxon>Carnivora</taxon>
        <taxon>Caniformia</taxon>
        <taxon>Ursidae</taxon>
        <taxon>Ursus</taxon>
    </lineage>
</organism>
<dbReference type="GeneTree" id="ENSGT00940000169558"/>
<keyword evidence="2" id="KW-0143">Chaperone</keyword>
<dbReference type="Ensembl" id="ENSUAMT00000036966.1">
    <property type="protein sequence ID" value="ENSUAMP00000033175.1"/>
    <property type="gene ID" value="ENSUAMG00000025290.1"/>
</dbReference>
<sequence>MEGQALRDNSTVGYTMATKLLEVDPDHPVVERPRQKVEADGNDKAVKDLLVPRFERALLSSGFSPEGVQTHSDHICAHRGAPASFRLKPCL</sequence>
<dbReference type="GO" id="GO:0051082">
    <property type="term" value="F:unfolded protein binding"/>
    <property type="evidence" value="ECO:0007669"/>
    <property type="project" value="InterPro"/>
</dbReference>
<reference evidence="3" key="2">
    <citation type="submission" date="2025-08" db="UniProtKB">
        <authorList>
            <consortium name="Ensembl"/>
        </authorList>
    </citation>
    <scope>IDENTIFICATION</scope>
</reference>
<dbReference type="STRING" id="9643.ENSUAMP00000033175"/>
<dbReference type="AlphaFoldDB" id="A0A452SKM5"/>
<dbReference type="Pfam" id="PF00183">
    <property type="entry name" value="HSP90"/>
    <property type="match status" value="1"/>
</dbReference>